<comment type="function">
    <text evidence="16">Core subunit of the mitochondrial membrane respiratory chain NADH dehydrogenase (Complex I) which catalyzes electron transfer from NADH through the respiratory chain, using ubiquinone as an electron acceptor. Essential for the catalytic activity and assembly of complex I.</text>
</comment>
<accession>E1U257</accession>
<evidence type="ECO:0000259" key="17">
    <source>
        <dbReference type="Pfam" id="PF00361"/>
    </source>
</evidence>
<keyword evidence="6 16" id="KW-0679">Respiratory chain</keyword>
<proteinExistence type="inferred from homology"/>
<keyword evidence="14 16" id="KW-0472">Membrane</keyword>
<dbReference type="AlphaFoldDB" id="E1U257"/>
<name>E1U257_BENHO</name>
<geneLocation type="mitochondrion" evidence="18"/>
<feature type="transmembrane region" description="Helical" evidence="16">
    <location>
        <begin position="120"/>
        <end position="140"/>
    </location>
</feature>
<dbReference type="EC" id="7.1.1.2" evidence="3 16"/>
<dbReference type="InterPro" id="IPR001750">
    <property type="entry name" value="ND/Mrp_TM"/>
</dbReference>
<evidence type="ECO:0000256" key="4">
    <source>
        <dbReference type="ARBA" id="ARBA00021006"/>
    </source>
</evidence>
<feature type="transmembrane region" description="Helical" evidence="16">
    <location>
        <begin position="235"/>
        <end position="258"/>
    </location>
</feature>
<sequence length="398" mass="46658">MLINNIMLYLFNLLNFILFNSVLFILFNYLSFLSLNININSLSAFLSLVPLIFFFGFNYVGFFYFNNLTSFMFLLSIFSSLVCYNCVNNLLFWFFYELSILPLIYLKFRGSVYSERFNSLWYFIGYISLSSFPLLFILLLDDVNQCYIYLNLVLFILFIVKIPLPPFHSWLPVVHAEANSYVSIVLSGYIMKLGIIGVYRYNITLLGLQDNFMCLIFLFSLFFFINSFIELDTKRWLAFLSLSHILISYLGLNILSFLDYNILSYYCLGHGISAGLLFYLFFLLNGVSGSRNWLLINNVNNNSFIFRILLVISILTLASFPPTIQFISEIHILIHSLFNFNLILLYSFYLFIGGLVPLLLLSYLISRNNSTLNFNIYYTINFLLYLLIFYCFFLPIFN</sequence>
<dbReference type="PANTHER" id="PTHR43507:SF20">
    <property type="entry name" value="NADH-UBIQUINONE OXIDOREDUCTASE CHAIN 4"/>
    <property type="match status" value="1"/>
</dbReference>
<dbReference type="GO" id="GO:0042773">
    <property type="term" value="P:ATP synthesis coupled electron transport"/>
    <property type="evidence" value="ECO:0007669"/>
    <property type="project" value="InterPro"/>
</dbReference>
<dbReference type="PANTHER" id="PTHR43507">
    <property type="entry name" value="NADH-UBIQUINONE OXIDOREDUCTASE CHAIN 4"/>
    <property type="match status" value="1"/>
</dbReference>
<evidence type="ECO:0000256" key="7">
    <source>
        <dbReference type="ARBA" id="ARBA00022692"/>
    </source>
</evidence>
<keyword evidence="12 16" id="KW-0830">Ubiquinone</keyword>
<evidence type="ECO:0000256" key="12">
    <source>
        <dbReference type="ARBA" id="ARBA00023075"/>
    </source>
</evidence>
<keyword evidence="9 16" id="KW-0249">Electron transport</keyword>
<dbReference type="GO" id="GO:0008137">
    <property type="term" value="F:NADH dehydrogenase (ubiquinone) activity"/>
    <property type="evidence" value="ECO:0007669"/>
    <property type="project" value="UniProtKB-UniRule"/>
</dbReference>
<evidence type="ECO:0000256" key="14">
    <source>
        <dbReference type="ARBA" id="ARBA00023136"/>
    </source>
</evidence>
<dbReference type="PRINTS" id="PR01437">
    <property type="entry name" value="NUOXDRDTASE4"/>
</dbReference>
<protein>
    <recommendedName>
        <fullName evidence="4 16">NADH-ubiquinone oxidoreductase chain 4</fullName>
        <ecNumber evidence="3 16">7.1.1.2</ecNumber>
    </recommendedName>
</protein>
<gene>
    <name evidence="18" type="primary">nad4</name>
</gene>
<feature type="transmembrane region" description="Helical" evidence="16">
    <location>
        <begin position="340"/>
        <end position="364"/>
    </location>
</feature>
<dbReference type="GO" id="GO:0031966">
    <property type="term" value="C:mitochondrial membrane"/>
    <property type="evidence" value="ECO:0007669"/>
    <property type="project" value="UniProtKB-SubCell"/>
</dbReference>
<feature type="transmembrane region" description="Helical" evidence="16">
    <location>
        <begin position="265"/>
        <end position="284"/>
    </location>
</feature>
<feature type="domain" description="NADH:quinone oxidoreductase/Mrp antiporter transmembrane" evidence="17">
    <location>
        <begin position="91"/>
        <end position="348"/>
    </location>
</feature>
<evidence type="ECO:0000256" key="2">
    <source>
        <dbReference type="ARBA" id="ARBA00009025"/>
    </source>
</evidence>
<evidence type="ECO:0000256" key="16">
    <source>
        <dbReference type="RuleBase" id="RU003297"/>
    </source>
</evidence>
<evidence type="ECO:0000256" key="5">
    <source>
        <dbReference type="ARBA" id="ARBA00022448"/>
    </source>
</evidence>
<dbReference type="GO" id="GO:0048039">
    <property type="term" value="F:ubiquinone binding"/>
    <property type="evidence" value="ECO:0007669"/>
    <property type="project" value="TreeGrafter"/>
</dbReference>
<dbReference type="Pfam" id="PF00361">
    <property type="entry name" value="Proton_antipo_M"/>
    <property type="match status" value="1"/>
</dbReference>
<feature type="transmembrane region" description="Helical" evidence="16">
    <location>
        <begin position="376"/>
        <end position="397"/>
    </location>
</feature>
<evidence type="ECO:0000256" key="11">
    <source>
        <dbReference type="ARBA" id="ARBA00023027"/>
    </source>
</evidence>
<feature type="transmembrane region" description="Helical" evidence="16">
    <location>
        <begin position="147"/>
        <end position="168"/>
    </location>
</feature>
<dbReference type="EMBL" id="EF055880">
    <property type="protein sequence ID" value="ABK58255.1"/>
    <property type="molecule type" value="Genomic_DNA"/>
</dbReference>
<feature type="transmembrane region" description="Helical" evidence="16">
    <location>
        <begin position="304"/>
        <end position="328"/>
    </location>
</feature>
<evidence type="ECO:0000256" key="8">
    <source>
        <dbReference type="ARBA" id="ARBA00022967"/>
    </source>
</evidence>
<evidence type="ECO:0000256" key="6">
    <source>
        <dbReference type="ARBA" id="ARBA00022660"/>
    </source>
</evidence>
<feature type="transmembrane region" description="Helical" evidence="16">
    <location>
        <begin position="211"/>
        <end position="229"/>
    </location>
</feature>
<evidence type="ECO:0000256" key="9">
    <source>
        <dbReference type="ARBA" id="ARBA00022982"/>
    </source>
</evidence>
<evidence type="ECO:0000256" key="3">
    <source>
        <dbReference type="ARBA" id="ARBA00012944"/>
    </source>
</evidence>
<organism evidence="18">
    <name type="scientific">Benedenia hoshinai</name>
    <name type="common">Flatworm</name>
    <dbReference type="NCBI Taxonomy" id="407255"/>
    <lineage>
        <taxon>Eukaryota</taxon>
        <taxon>Metazoa</taxon>
        <taxon>Spiralia</taxon>
        <taxon>Lophotrochozoa</taxon>
        <taxon>Platyhelminthes</taxon>
        <taxon>Monogenea</taxon>
        <taxon>Monopisthocotylea</taxon>
        <taxon>Capsalidea</taxon>
        <taxon>Capsalidae</taxon>
        <taxon>Benedenia</taxon>
    </lineage>
</organism>
<keyword evidence="10 16" id="KW-1133">Transmembrane helix</keyword>
<keyword evidence="11 16" id="KW-0520">NAD</keyword>
<keyword evidence="7 16" id="KW-0812">Transmembrane</keyword>
<keyword evidence="8" id="KW-1278">Translocase</keyword>
<reference evidence="18" key="1">
    <citation type="submission" date="2006-10" db="EMBL/GenBank/DDBJ databases">
        <title>The complete mitochondrial genome of Benedenia hoshinai (Monogenea: Monopisthocotylea).</title>
        <authorList>
            <person name="Kang S."/>
            <person name="Park J.-K."/>
        </authorList>
    </citation>
    <scope>NUCLEOTIDE SEQUENCE</scope>
</reference>
<feature type="transmembrane region" description="Helical" evidence="16">
    <location>
        <begin position="37"/>
        <end position="57"/>
    </location>
</feature>
<evidence type="ECO:0000313" key="18">
    <source>
        <dbReference type="EMBL" id="ABK58255.1"/>
    </source>
</evidence>
<keyword evidence="5 16" id="KW-0813">Transport</keyword>
<dbReference type="InterPro" id="IPR003918">
    <property type="entry name" value="NADH_UbQ_OxRdtase"/>
</dbReference>
<evidence type="ECO:0000256" key="15">
    <source>
        <dbReference type="ARBA" id="ARBA00049551"/>
    </source>
</evidence>
<comment type="similarity">
    <text evidence="2 16">Belongs to the complex I subunit 4 family.</text>
</comment>
<comment type="catalytic activity">
    <reaction evidence="15 16">
        <text>a ubiquinone + NADH + 5 H(+)(in) = a ubiquinol + NAD(+) + 4 H(+)(out)</text>
        <dbReference type="Rhea" id="RHEA:29091"/>
        <dbReference type="Rhea" id="RHEA-COMP:9565"/>
        <dbReference type="Rhea" id="RHEA-COMP:9566"/>
        <dbReference type="ChEBI" id="CHEBI:15378"/>
        <dbReference type="ChEBI" id="CHEBI:16389"/>
        <dbReference type="ChEBI" id="CHEBI:17976"/>
        <dbReference type="ChEBI" id="CHEBI:57540"/>
        <dbReference type="ChEBI" id="CHEBI:57945"/>
        <dbReference type="EC" id="7.1.1.2"/>
    </reaction>
</comment>
<dbReference type="GO" id="GO:0015990">
    <property type="term" value="P:electron transport coupled proton transport"/>
    <property type="evidence" value="ECO:0007669"/>
    <property type="project" value="TreeGrafter"/>
</dbReference>
<comment type="subcellular location">
    <subcellularLocation>
        <location evidence="1 16">Mitochondrion membrane</location>
        <topology evidence="1 16">Multi-pass membrane protein</topology>
    </subcellularLocation>
</comment>
<keyword evidence="13 16" id="KW-0496">Mitochondrion</keyword>
<evidence type="ECO:0000256" key="10">
    <source>
        <dbReference type="ARBA" id="ARBA00022989"/>
    </source>
</evidence>
<dbReference type="GO" id="GO:0003954">
    <property type="term" value="F:NADH dehydrogenase activity"/>
    <property type="evidence" value="ECO:0007669"/>
    <property type="project" value="TreeGrafter"/>
</dbReference>
<evidence type="ECO:0000256" key="13">
    <source>
        <dbReference type="ARBA" id="ARBA00023128"/>
    </source>
</evidence>
<feature type="transmembrane region" description="Helical" evidence="16">
    <location>
        <begin position="6"/>
        <end position="30"/>
    </location>
</feature>
<evidence type="ECO:0000256" key="1">
    <source>
        <dbReference type="ARBA" id="ARBA00004225"/>
    </source>
</evidence>